<evidence type="ECO:0000256" key="4">
    <source>
        <dbReference type="ARBA" id="ARBA00022801"/>
    </source>
</evidence>
<evidence type="ECO:0000256" key="7">
    <source>
        <dbReference type="ARBA" id="ARBA00041069"/>
    </source>
</evidence>
<name>A0A8B2VJZ1_CUTAC</name>
<dbReference type="Proteomes" id="UP000226191">
    <property type="component" value="Unassembled WGS sequence"/>
</dbReference>
<dbReference type="Gene3D" id="2.60.40.10">
    <property type="entry name" value="Immunoglobulins"/>
    <property type="match status" value="1"/>
</dbReference>
<dbReference type="InterPro" id="IPR017853">
    <property type="entry name" value="GH"/>
</dbReference>
<evidence type="ECO:0000313" key="13">
    <source>
        <dbReference type="Proteomes" id="UP000226191"/>
    </source>
</evidence>
<dbReference type="FunFam" id="3.20.20.80:FF:000050">
    <property type="entry name" value="Beta-mannosidase B"/>
    <property type="match status" value="1"/>
</dbReference>
<organism evidence="12 13">
    <name type="scientific">Cutibacterium acnes</name>
    <name type="common">Propionibacterium acnes</name>
    <dbReference type="NCBI Taxonomy" id="1747"/>
    <lineage>
        <taxon>Bacteria</taxon>
        <taxon>Bacillati</taxon>
        <taxon>Actinomycetota</taxon>
        <taxon>Actinomycetes</taxon>
        <taxon>Propionibacteriales</taxon>
        <taxon>Propionibacteriaceae</taxon>
        <taxon>Cutibacterium</taxon>
    </lineage>
</organism>
<evidence type="ECO:0000259" key="10">
    <source>
        <dbReference type="Pfam" id="PF17786"/>
    </source>
</evidence>
<protein>
    <recommendedName>
        <fullName evidence="7">Beta-mannosidase B</fullName>
        <ecNumber evidence="3">3.2.1.25</ecNumber>
    </recommendedName>
    <alternativeName>
        <fullName evidence="8">Mannanase B</fullName>
    </alternativeName>
</protein>
<evidence type="ECO:0000256" key="6">
    <source>
        <dbReference type="ARBA" id="ARBA00038429"/>
    </source>
</evidence>
<evidence type="ECO:0000256" key="3">
    <source>
        <dbReference type="ARBA" id="ARBA00012754"/>
    </source>
</evidence>
<gene>
    <name evidence="12" type="ORF">B1B09_02480</name>
</gene>
<keyword evidence="4" id="KW-0378">Hydrolase</keyword>
<dbReference type="GeneID" id="92857001"/>
<dbReference type="GO" id="GO:0006516">
    <property type="term" value="P:glycoprotein catabolic process"/>
    <property type="evidence" value="ECO:0007669"/>
    <property type="project" value="TreeGrafter"/>
</dbReference>
<evidence type="ECO:0000313" key="12">
    <source>
        <dbReference type="EMBL" id="PGF36507.1"/>
    </source>
</evidence>
<dbReference type="AlphaFoldDB" id="A0A8B2VJZ1"/>
<dbReference type="InterPro" id="IPR054593">
    <property type="entry name" value="Beta-mannosidase-like_N2"/>
</dbReference>
<dbReference type="Pfam" id="PF17786">
    <property type="entry name" value="Mannosidase_ig"/>
    <property type="match status" value="1"/>
</dbReference>
<sequence length="857" mass="94002">MSAPFQLTSSDPNVIDPVGLAADTHEWIEAVVPGGVHETLIAAGIIAHPYVEDHEKDCRWVEDRAWWYRGTVPIPAGDDPLVLTLTGVDTVADIWVNGHHVGRHANQYRPFQVTLPPIDANKAKVLIRFAPPLDGLAEPPATRAMVNAVSDFLNAAAPQNLDAEPGSGILTLDLAATRRRKGMFSWGWDFAPRIPSIGLTGPVELTRRSPIEVSHHVDTMAIGDGDSADVNVVVSTVHHDGPAPCTVDVTLTSPDGDRVSGHAQFKHGSATVDLQLDNPQLWWTHDLGKPSLYQVDIKICDKDANTIATDSGMAGIRTIEVDCSPDTDDPEIDGPARHFTFIINGVPVFARGANLVPQSMLPGSVTPQQDHDLVRACRDANMTMVRVWGGGVYASDAFMTACDEYGILVWHDFMFACIDYPGDDEEFMSEVRTEADYQTRRLANHPSLALWAGGNEVQAMHQAVWNNLNPGPWGSEIFDEVLPEAVRRNSPTVNYWANSPATDVDTDPRVNGTRAGDRHAWEVWHGADVGAGTHEDYSSPAEAMHYHRYSYDTGRFISEFGIHASADLPALGRWLGNDHLNLDDPILLARNKDTPKAKGMALIDYEVGKPTSVQSYVTYSQVVQAEGLKFGIEHYRRRWPHCAGALVWQLNEPWPGMTWSLLDHDLGAKPGYYATARAFAPALSILRLTDDSLEVWVSNARPTRVTDTVTVTIEGFDGSIDQTHRVKVSVPASTSQMVWSVPRAQIPVNGSHYIWVEGSVLPANRLFLTRIGDLNLPEAHLDVKVDVTEPTTATVTVATTTFAYFVRVLTPWPGARPDISALDLRPGTKAVVTVTGLPEGFDPDEITVRHFLDDVDR</sequence>
<feature type="domain" description="Glycoside hydrolase family 2 immunoglobulin-like beta-sandwich" evidence="9">
    <location>
        <begin position="216"/>
        <end position="317"/>
    </location>
</feature>
<dbReference type="EC" id="3.2.1.25" evidence="3"/>
<dbReference type="Gene3D" id="2.60.120.260">
    <property type="entry name" value="Galactose-binding domain-like"/>
    <property type="match status" value="1"/>
</dbReference>
<dbReference type="GO" id="GO:0004567">
    <property type="term" value="F:beta-mannosidase activity"/>
    <property type="evidence" value="ECO:0007669"/>
    <property type="project" value="UniProtKB-EC"/>
</dbReference>
<comment type="similarity">
    <text evidence="6">Belongs to the glycosyl hydrolase 2 family. Beta-mannosidase B subfamily.</text>
</comment>
<comment type="caution">
    <text evidence="12">The sequence shown here is derived from an EMBL/GenBank/DDBJ whole genome shotgun (WGS) entry which is preliminary data.</text>
</comment>
<evidence type="ECO:0000259" key="11">
    <source>
        <dbReference type="Pfam" id="PF22666"/>
    </source>
</evidence>
<comment type="catalytic activity">
    <reaction evidence="1">
        <text>Hydrolysis of terminal, non-reducing beta-D-mannose residues in beta-D-mannosides.</text>
        <dbReference type="EC" id="3.2.1.25"/>
    </reaction>
</comment>
<proteinExistence type="inferred from homology"/>
<comment type="pathway">
    <text evidence="2">Glycan metabolism; N-glycan degradation.</text>
</comment>
<dbReference type="SUPFAM" id="SSF49303">
    <property type="entry name" value="beta-Galactosidase/glucuronidase domain"/>
    <property type="match status" value="2"/>
</dbReference>
<evidence type="ECO:0000256" key="8">
    <source>
        <dbReference type="ARBA" id="ARBA00041614"/>
    </source>
</evidence>
<dbReference type="SUPFAM" id="SSF49785">
    <property type="entry name" value="Galactose-binding domain-like"/>
    <property type="match status" value="1"/>
</dbReference>
<evidence type="ECO:0000256" key="5">
    <source>
        <dbReference type="ARBA" id="ARBA00023295"/>
    </source>
</evidence>
<evidence type="ECO:0000256" key="2">
    <source>
        <dbReference type="ARBA" id="ARBA00004740"/>
    </source>
</evidence>
<dbReference type="InterPro" id="IPR006102">
    <property type="entry name" value="Ig-like_GH2"/>
</dbReference>
<dbReference type="Gene3D" id="3.20.20.80">
    <property type="entry name" value="Glycosidases"/>
    <property type="match status" value="1"/>
</dbReference>
<accession>A0A8B2VJZ1</accession>
<dbReference type="RefSeq" id="WP_002515559.1">
    <property type="nucleotide sequence ID" value="NZ_CAMHUX010000001.1"/>
</dbReference>
<dbReference type="Pfam" id="PF00703">
    <property type="entry name" value="Glyco_hydro_2"/>
    <property type="match status" value="1"/>
</dbReference>
<dbReference type="Pfam" id="PF22666">
    <property type="entry name" value="Glyco_hydro_2_N2"/>
    <property type="match status" value="1"/>
</dbReference>
<dbReference type="PANTHER" id="PTHR43730">
    <property type="entry name" value="BETA-MANNOSIDASE"/>
    <property type="match status" value="1"/>
</dbReference>
<dbReference type="OrthoDB" id="9758603at2"/>
<dbReference type="SUPFAM" id="SSF51445">
    <property type="entry name" value="(Trans)glycosidases"/>
    <property type="match status" value="1"/>
</dbReference>
<dbReference type="InterPro" id="IPR041447">
    <property type="entry name" value="Mannosidase_ig"/>
</dbReference>
<dbReference type="InterPro" id="IPR013783">
    <property type="entry name" value="Ig-like_fold"/>
</dbReference>
<dbReference type="EMBL" id="MVCE01000001">
    <property type="protein sequence ID" value="PGF36507.1"/>
    <property type="molecule type" value="Genomic_DNA"/>
</dbReference>
<dbReference type="GO" id="GO:0005975">
    <property type="term" value="P:carbohydrate metabolic process"/>
    <property type="evidence" value="ECO:0007669"/>
    <property type="project" value="InterPro"/>
</dbReference>
<reference evidence="12 13" key="1">
    <citation type="submission" date="2017-02" db="EMBL/GenBank/DDBJ databases">
        <title>Prevalence of linear plasmids in Cutibacterium acnes isolates obtained from cancerous prostatic tissue.</title>
        <authorList>
            <person name="Davidsson S."/>
            <person name="Bruggemann H."/>
        </authorList>
    </citation>
    <scope>NUCLEOTIDE SEQUENCE [LARGE SCALE GENOMIC DNA]</scope>
    <source>
        <strain evidence="12 13">11-78</strain>
    </source>
</reference>
<dbReference type="InterPro" id="IPR008979">
    <property type="entry name" value="Galactose-bd-like_sf"/>
</dbReference>
<keyword evidence="5" id="KW-0326">Glycosidase</keyword>
<dbReference type="PANTHER" id="PTHR43730:SF1">
    <property type="entry name" value="BETA-MANNOSIDASE"/>
    <property type="match status" value="1"/>
</dbReference>
<feature type="domain" description="Mannosidase Ig/CBM-like" evidence="10">
    <location>
        <begin position="692"/>
        <end position="746"/>
    </location>
</feature>
<feature type="domain" description="Beta-mannosidase-like galactose-binding" evidence="11">
    <location>
        <begin position="23"/>
        <end position="199"/>
    </location>
</feature>
<dbReference type="InterPro" id="IPR050887">
    <property type="entry name" value="Beta-mannosidase_GH2"/>
</dbReference>
<evidence type="ECO:0000259" key="9">
    <source>
        <dbReference type="Pfam" id="PF00703"/>
    </source>
</evidence>
<dbReference type="InterPro" id="IPR036156">
    <property type="entry name" value="Beta-gal/glucu_dom_sf"/>
</dbReference>
<evidence type="ECO:0000256" key="1">
    <source>
        <dbReference type="ARBA" id="ARBA00000829"/>
    </source>
</evidence>